<dbReference type="AlphaFoldDB" id="A0AAP0FYN9"/>
<gene>
    <name evidence="1" type="ORF">KSP39_PZI018100</name>
</gene>
<protein>
    <submittedName>
        <fullName evidence="1">Uncharacterized protein</fullName>
    </submittedName>
</protein>
<evidence type="ECO:0000313" key="1">
    <source>
        <dbReference type="EMBL" id="KAK8926039.1"/>
    </source>
</evidence>
<dbReference type="Proteomes" id="UP001418222">
    <property type="component" value="Unassembled WGS sequence"/>
</dbReference>
<proteinExistence type="predicted"/>
<reference evidence="1 2" key="1">
    <citation type="journal article" date="2022" name="Nat. Plants">
        <title>Genomes of leafy and leafless Platanthera orchids illuminate the evolution of mycoheterotrophy.</title>
        <authorList>
            <person name="Li M.H."/>
            <person name="Liu K.W."/>
            <person name="Li Z."/>
            <person name="Lu H.C."/>
            <person name="Ye Q.L."/>
            <person name="Zhang D."/>
            <person name="Wang J.Y."/>
            <person name="Li Y.F."/>
            <person name="Zhong Z.M."/>
            <person name="Liu X."/>
            <person name="Yu X."/>
            <person name="Liu D.K."/>
            <person name="Tu X.D."/>
            <person name="Liu B."/>
            <person name="Hao Y."/>
            <person name="Liao X.Y."/>
            <person name="Jiang Y.T."/>
            <person name="Sun W.H."/>
            <person name="Chen J."/>
            <person name="Chen Y.Q."/>
            <person name="Ai Y."/>
            <person name="Zhai J.W."/>
            <person name="Wu S.S."/>
            <person name="Zhou Z."/>
            <person name="Hsiao Y.Y."/>
            <person name="Wu W.L."/>
            <person name="Chen Y.Y."/>
            <person name="Lin Y.F."/>
            <person name="Hsu J.L."/>
            <person name="Li C.Y."/>
            <person name="Wang Z.W."/>
            <person name="Zhao X."/>
            <person name="Zhong W.Y."/>
            <person name="Ma X.K."/>
            <person name="Ma L."/>
            <person name="Huang J."/>
            <person name="Chen G.Z."/>
            <person name="Huang M.Z."/>
            <person name="Huang L."/>
            <person name="Peng D.H."/>
            <person name="Luo Y.B."/>
            <person name="Zou S.Q."/>
            <person name="Chen S.P."/>
            <person name="Lan S."/>
            <person name="Tsai W.C."/>
            <person name="Van de Peer Y."/>
            <person name="Liu Z.J."/>
        </authorList>
    </citation>
    <scope>NUCLEOTIDE SEQUENCE [LARGE SCALE GENOMIC DNA]</scope>
    <source>
        <strain evidence="1">Lor287</strain>
    </source>
</reference>
<sequence>MKKENHFKRTSCLEASWTPLEDNTLILWPTLIGVIGMVDARQIKVQFCFCEKDTRFPILSLEGGLFRVDLKARRCVAAVLRSRSSPSSRSSRLSIDHPCLLVWKTSCLLLPSVGAAGSICWCSGCRLVVRLKPFSGAVSRCRGAAEAVCWCRLLIAIFSSDPWGPPSYPLRTLILSAASSSPLLPRALLLLRCELASYPRRAPLVLTAAVSPLLEFFCPLELSYSRTSPFPQGALLLSVASFSPLACSRGCFWTIVAACLLFSRSRLLTARVPSPQYLASR</sequence>
<keyword evidence="2" id="KW-1185">Reference proteome</keyword>
<evidence type="ECO:0000313" key="2">
    <source>
        <dbReference type="Proteomes" id="UP001418222"/>
    </source>
</evidence>
<organism evidence="1 2">
    <name type="scientific">Platanthera zijinensis</name>
    <dbReference type="NCBI Taxonomy" id="2320716"/>
    <lineage>
        <taxon>Eukaryota</taxon>
        <taxon>Viridiplantae</taxon>
        <taxon>Streptophyta</taxon>
        <taxon>Embryophyta</taxon>
        <taxon>Tracheophyta</taxon>
        <taxon>Spermatophyta</taxon>
        <taxon>Magnoliopsida</taxon>
        <taxon>Liliopsida</taxon>
        <taxon>Asparagales</taxon>
        <taxon>Orchidaceae</taxon>
        <taxon>Orchidoideae</taxon>
        <taxon>Orchideae</taxon>
        <taxon>Orchidinae</taxon>
        <taxon>Platanthera</taxon>
    </lineage>
</organism>
<comment type="caution">
    <text evidence="1">The sequence shown here is derived from an EMBL/GenBank/DDBJ whole genome shotgun (WGS) entry which is preliminary data.</text>
</comment>
<dbReference type="EMBL" id="JBBWWQ010000016">
    <property type="protein sequence ID" value="KAK8926039.1"/>
    <property type="molecule type" value="Genomic_DNA"/>
</dbReference>
<accession>A0AAP0FYN9</accession>
<name>A0AAP0FYN9_9ASPA</name>